<reference evidence="4" key="1">
    <citation type="submission" date="2020-06" db="EMBL/GenBank/DDBJ databases">
        <authorList>
            <person name="Li T."/>
            <person name="Hu X."/>
            <person name="Zhang T."/>
            <person name="Song X."/>
            <person name="Zhang H."/>
            <person name="Dai N."/>
            <person name="Sheng W."/>
            <person name="Hou X."/>
            <person name="Wei L."/>
        </authorList>
    </citation>
    <scope>NUCLEOTIDE SEQUENCE</scope>
    <source>
        <strain evidence="4">G02</strain>
        <tissue evidence="4">Leaf</tissue>
    </source>
</reference>
<evidence type="ECO:0000313" key="4">
    <source>
        <dbReference type="EMBL" id="KAL0313473.1"/>
    </source>
</evidence>
<feature type="compositionally biased region" description="Basic residues" evidence="2">
    <location>
        <begin position="470"/>
        <end position="481"/>
    </location>
</feature>
<evidence type="ECO:0000259" key="3">
    <source>
        <dbReference type="PROSITE" id="PS50158"/>
    </source>
</evidence>
<feature type="domain" description="CCHC-type" evidence="3">
    <location>
        <begin position="168"/>
        <end position="183"/>
    </location>
</feature>
<feature type="region of interest" description="Disordered" evidence="2">
    <location>
        <begin position="364"/>
        <end position="453"/>
    </location>
</feature>
<reference evidence="4" key="2">
    <citation type="journal article" date="2024" name="Plant">
        <title>Genomic evolution and insights into agronomic trait innovations of Sesamum species.</title>
        <authorList>
            <person name="Miao H."/>
            <person name="Wang L."/>
            <person name="Qu L."/>
            <person name="Liu H."/>
            <person name="Sun Y."/>
            <person name="Le M."/>
            <person name="Wang Q."/>
            <person name="Wei S."/>
            <person name="Zheng Y."/>
            <person name="Lin W."/>
            <person name="Duan Y."/>
            <person name="Cao H."/>
            <person name="Xiong S."/>
            <person name="Wang X."/>
            <person name="Wei L."/>
            <person name="Li C."/>
            <person name="Ma Q."/>
            <person name="Ju M."/>
            <person name="Zhao R."/>
            <person name="Li G."/>
            <person name="Mu C."/>
            <person name="Tian Q."/>
            <person name="Mei H."/>
            <person name="Zhang T."/>
            <person name="Gao T."/>
            <person name="Zhang H."/>
        </authorList>
    </citation>
    <scope>NUCLEOTIDE SEQUENCE</scope>
    <source>
        <strain evidence="4">G02</strain>
    </source>
</reference>
<dbReference type="InterPro" id="IPR025558">
    <property type="entry name" value="DUF4283"/>
</dbReference>
<dbReference type="PROSITE" id="PS50158">
    <property type="entry name" value="ZF_CCHC"/>
    <property type="match status" value="1"/>
</dbReference>
<organism evidence="4">
    <name type="scientific">Sesamum radiatum</name>
    <name type="common">Black benniseed</name>
    <dbReference type="NCBI Taxonomy" id="300843"/>
    <lineage>
        <taxon>Eukaryota</taxon>
        <taxon>Viridiplantae</taxon>
        <taxon>Streptophyta</taxon>
        <taxon>Embryophyta</taxon>
        <taxon>Tracheophyta</taxon>
        <taxon>Spermatophyta</taxon>
        <taxon>Magnoliopsida</taxon>
        <taxon>eudicotyledons</taxon>
        <taxon>Gunneridae</taxon>
        <taxon>Pentapetalae</taxon>
        <taxon>asterids</taxon>
        <taxon>lamiids</taxon>
        <taxon>Lamiales</taxon>
        <taxon>Pedaliaceae</taxon>
        <taxon>Sesamum</taxon>
    </lineage>
</organism>
<name>A0AAW2L3P8_SESRA</name>
<evidence type="ECO:0000256" key="2">
    <source>
        <dbReference type="SAM" id="MobiDB-lite"/>
    </source>
</evidence>
<dbReference type="InterPro" id="IPR001878">
    <property type="entry name" value="Znf_CCHC"/>
</dbReference>
<evidence type="ECO:0000256" key="1">
    <source>
        <dbReference type="PROSITE-ProRule" id="PRU00047"/>
    </source>
</evidence>
<dbReference type="Pfam" id="PF14111">
    <property type="entry name" value="DUF4283"/>
    <property type="match status" value="1"/>
</dbReference>
<comment type="caution">
    <text evidence="4">The sequence shown here is derived from an EMBL/GenBank/DDBJ whole genome shotgun (WGS) entry which is preliminary data.</text>
</comment>
<dbReference type="InterPro" id="IPR036875">
    <property type="entry name" value="Znf_CCHC_sf"/>
</dbReference>
<dbReference type="PANTHER" id="PTHR31286:SF153">
    <property type="entry name" value="DUF4283 DOMAIN PROTEIN"/>
    <property type="match status" value="1"/>
</dbReference>
<dbReference type="SUPFAM" id="SSF57756">
    <property type="entry name" value="Retrovirus zinc finger-like domains"/>
    <property type="match status" value="1"/>
</dbReference>
<dbReference type="InterPro" id="IPR040256">
    <property type="entry name" value="At4g02000-like"/>
</dbReference>
<keyword evidence="1" id="KW-0863">Zinc-finger</keyword>
<feature type="compositionally biased region" description="Polar residues" evidence="2">
    <location>
        <begin position="364"/>
        <end position="380"/>
    </location>
</feature>
<feature type="region of interest" description="Disordered" evidence="2">
    <location>
        <begin position="527"/>
        <end position="555"/>
    </location>
</feature>
<protein>
    <recommendedName>
        <fullName evidence="3">CCHC-type domain-containing protein</fullName>
    </recommendedName>
</protein>
<sequence>MDTSLERLTRTLVLTEDEEAGLDVGTPVGQGSVEHQGYLVVGRLLTPRAFRYDVLKSTLISVIRQVRGMDVRLLADHRFLIRFTHIADRDRALKGCPWAFDRNLVILASITDDESEFLEYDKSNSWGASIRVRVALDIRMPLKRFLRMRTATGELTVSFTYERLPNFCYGCGVLGHILRDCPKSVEDPDSFNGTELQYGSWLRESRAVGIPAPFSELSAPRRGIGRNYGDRNRDTDFSADLEEGAEEGAEQRMRSGMLQSEVPGERGRTWGDRGKGIFEEGDIHVHTVVEHDGSHMEVSQLAKVKPVGQMSELPSIQLTKMQPIIPPNFTSPIQSGEPGQVLNNPLNPARTINQKSLHLSSLTYRTKPSPHSQIQLSSPIHISEPDPDNPIRSSPPFSRKQNPNSTVSTLPEQLVHTNPEWNAQINGRKAVREGVSSSVSTPTSESSQSASIEGGGLVTIPIAFVAGQTGRHRRCSRRGRGRTTGLRGPLKRKGRVQGGEPAAKKLMLLPGTSKLGVAGAEGVNDYSEASGVGNSHQMADDNETAEAAEQLRRGR</sequence>
<dbReference type="Gene3D" id="4.10.60.10">
    <property type="entry name" value="Zinc finger, CCHC-type"/>
    <property type="match status" value="1"/>
</dbReference>
<dbReference type="GO" id="GO:0003676">
    <property type="term" value="F:nucleic acid binding"/>
    <property type="evidence" value="ECO:0007669"/>
    <property type="project" value="InterPro"/>
</dbReference>
<dbReference type="AlphaFoldDB" id="A0AAW2L3P8"/>
<feature type="compositionally biased region" description="Polar residues" evidence="2">
    <location>
        <begin position="391"/>
        <end position="425"/>
    </location>
</feature>
<dbReference type="Pfam" id="PF14392">
    <property type="entry name" value="zf-CCHC_4"/>
    <property type="match status" value="1"/>
</dbReference>
<feature type="compositionally biased region" description="Low complexity" evidence="2">
    <location>
        <begin position="436"/>
        <end position="451"/>
    </location>
</feature>
<feature type="region of interest" description="Disordered" evidence="2">
    <location>
        <begin position="469"/>
        <end position="498"/>
    </location>
</feature>
<dbReference type="SMART" id="SM00343">
    <property type="entry name" value="ZnF_C2HC"/>
    <property type="match status" value="1"/>
</dbReference>
<feature type="region of interest" description="Disordered" evidence="2">
    <location>
        <begin position="327"/>
        <end position="348"/>
    </location>
</feature>
<accession>A0AAW2L3P8</accession>
<dbReference type="EMBL" id="JACGWJ010000026">
    <property type="protein sequence ID" value="KAL0313473.1"/>
    <property type="molecule type" value="Genomic_DNA"/>
</dbReference>
<keyword evidence="1" id="KW-0862">Zinc</keyword>
<dbReference type="InterPro" id="IPR025836">
    <property type="entry name" value="Zn_knuckle_CX2CX4HX4C"/>
</dbReference>
<dbReference type="PANTHER" id="PTHR31286">
    <property type="entry name" value="GLYCINE-RICH CELL WALL STRUCTURAL PROTEIN 1.8-LIKE"/>
    <property type="match status" value="1"/>
</dbReference>
<gene>
    <name evidence="4" type="ORF">Sradi_5746600</name>
</gene>
<proteinExistence type="predicted"/>
<dbReference type="GO" id="GO:0008270">
    <property type="term" value="F:zinc ion binding"/>
    <property type="evidence" value="ECO:0007669"/>
    <property type="project" value="UniProtKB-KW"/>
</dbReference>
<keyword evidence="1" id="KW-0479">Metal-binding</keyword>